<protein>
    <recommendedName>
        <fullName evidence="2">Calmodulin-binding domain-containing protein</fullName>
    </recommendedName>
</protein>
<evidence type="ECO:0000313" key="3">
    <source>
        <dbReference type="EMBL" id="KAD4887992.1"/>
    </source>
</evidence>
<dbReference type="SMART" id="SM01054">
    <property type="entry name" value="CaM_binding"/>
    <property type="match status" value="1"/>
</dbReference>
<evidence type="ECO:0000313" key="4">
    <source>
        <dbReference type="Proteomes" id="UP000326396"/>
    </source>
</evidence>
<comment type="caution">
    <text evidence="3">The sequence shown here is derived from an EMBL/GenBank/DDBJ whole genome shotgun (WGS) entry which is preliminary data.</text>
</comment>
<dbReference type="OrthoDB" id="766386at2759"/>
<feature type="compositionally biased region" description="Polar residues" evidence="1">
    <location>
        <begin position="100"/>
        <end position="109"/>
    </location>
</feature>
<name>A0A5N6NG21_9ASTR</name>
<dbReference type="AlphaFoldDB" id="A0A5N6NG21"/>
<keyword evidence="4" id="KW-1185">Reference proteome</keyword>
<evidence type="ECO:0000259" key="2">
    <source>
        <dbReference type="SMART" id="SM01054"/>
    </source>
</evidence>
<reference evidence="3 4" key="1">
    <citation type="submission" date="2019-05" db="EMBL/GenBank/DDBJ databases">
        <title>Mikania micrantha, genome provides insights into the molecular mechanism of rapid growth.</title>
        <authorList>
            <person name="Liu B."/>
        </authorList>
    </citation>
    <scope>NUCLEOTIDE SEQUENCE [LARGE SCALE GENOMIC DNA]</scope>
    <source>
        <strain evidence="3">NLD-2019</strain>
        <tissue evidence="3">Leaf</tissue>
    </source>
</reference>
<accession>A0A5N6NG21</accession>
<dbReference type="EMBL" id="SZYD01000011">
    <property type="protein sequence ID" value="KAD4887992.1"/>
    <property type="molecule type" value="Genomic_DNA"/>
</dbReference>
<sequence length="659" mass="74100">MMNVGENRARNGVTDCPESRNEENFQSIELLDSLRFQFQKIIETEKVCVKLGDPSVSSFWINIEAVVLSQVISSEVVSFVLMNNSSEYTPENGYPRRKSISSTGGSNLSGEKARRCSIGVTNSQKSIEEEGKIVPNYLRASTGSCHDFCKFGKKHELSKSAIPVKFKRTTIVNKDKRPNTVVSLEEKNTKIKPSIKPEIRMLPEPVKVTKNDALLPSKKLQAYKHTSLTNGTITTKSELKTFQRSASLVKSSPVVVEPPNRKHWVLPYSLICEGPNGRIEKKDTKTVKKTGITPKMSTVKKVVAKVIPNESQSLKGSFGRAASLKVTKSRGVKQVLPLNDQNRMQKEHTIDENVQTISLHGVEAETEIKPEIMKFDFIQPSLELINPPVCNSHDSFSDKNIVVVESPIIHPVNESSEFFSDKDVVEELYIVESLQLQSCLDTEFFKEEALITPSVSESSESLYDHEVLDNESDYTDNEEAEASEDRSETVNAVEMGTSVGNHKISRKVKMVISKDRDNEAVKLRFRRGKVLDLQSENNSPRRLKFRRRVLEGKQDAQNISRKTYINKTLDLQNEEEERSSRKFFEKKYVKETNDSQNGPESVVLKHQGEQEKKDAQGLLNNVIEETASKLVESRKSKVKALVGAFETVISLQDGKPSCV</sequence>
<organism evidence="3 4">
    <name type="scientific">Mikania micrantha</name>
    <name type="common">bitter vine</name>
    <dbReference type="NCBI Taxonomy" id="192012"/>
    <lineage>
        <taxon>Eukaryota</taxon>
        <taxon>Viridiplantae</taxon>
        <taxon>Streptophyta</taxon>
        <taxon>Embryophyta</taxon>
        <taxon>Tracheophyta</taxon>
        <taxon>Spermatophyta</taxon>
        <taxon>Magnoliopsida</taxon>
        <taxon>eudicotyledons</taxon>
        <taxon>Gunneridae</taxon>
        <taxon>Pentapetalae</taxon>
        <taxon>asterids</taxon>
        <taxon>campanulids</taxon>
        <taxon>Asterales</taxon>
        <taxon>Asteraceae</taxon>
        <taxon>Asteroideae</taxon>
        <taxon>Heliantheae alliance</taxon>
        <taxon>Eupatorieae</taxon>
        <taxon>Mikania</taxon>
    </lineage>
</organism>
<dbReference type="Pfam" id="PF07839">
    <property type="entry name" value="CaM_binding"/>
    <property type="match status" value="1"/>
</dbReference>
<feature type="region of interest" description="Disordered" evidence="1">
    <location>
        <begin position="1"/>
        <end position="20"/>
    </location>
</feature>
<feature type="region of interest" description="Disordered" evidence="1">
    <location>
        <begin position="469"/>
        <end position="489"/>
    </location>
</feature>
<feature type="domain" description="Calmodulin-binding" evidence="2">
    <location>
        <begin position="519"/>
        <end position="650"/>
    </location>
</feature>
<feature type="region of interest" description="Disordered" evidence="1">
    <location>
        <begin position="89"/>
        <end position="115"/>
    </location>
</feature>
<proteinExistence type="predicted"/>
<evidence type="ECO:0000256" key="1">
    <source>
        <dbReference type="SAM" id="MobiDB-lite"/>
    </source>
</evidence>
<dbReference type="PANTHER" id="PTHR33349">
    <property type="entry name" value="EMB|CAB62594.1"/>
    <property type="match status" value="1"/>
</dbReference>
<dbReference type="GO" id="GO:0005516">
    <property type="term" value="F:calmodulin binding"/>
    <property type="evidence" value="ECO:0007669"/>
    <property type="project" value="InterPro"/>
</dbReference>
<gene>
    <name evidence="3" type="ORF">E3N88_20065</name>
</gene>
<feature type="compositionally biased region" description="Acidic residues" evidence="1">
    <location>
        <begin position="469"/>
        <end position="482"/>
    </location>
</feature>
<dbReference type="PANTHER" id="PTHR33349:SF1">
    <property type="entry name" value="EMB|CAB62594.1"/>
    <property type="match status" value="1"/>
</dbReference>
<dbReference type="InterPro" id="IPR012417">
    <property type="entry name" value="CaM-bd_dom_pln"/>
</dbReference>
<dbReference type="Proteomes" id="UP000326396">
    <property type="component" value="Linkage Group LG19"/>
</dbReference>